<dbReference type="STRING" id="554343.AS194_10945"/>
<dbReference type="Pfam" id="PF13279">
    <property type="entry name" value="4HBT_2"/>
    <property type="match status" value="1"/>
</dbReference>
<dbReference type="EMBL" id="LNDJ01000093">
    <property type="protein sequence ID" value="KRU21820.1"/>
    <property type="molecule type" value="Genomic_DNA"/>
</dbReference>
<dbReference type="AlphaFoldDB" id="A0A0T6DPC8"/>
<dbReference type="Proteomes" id="UP000051202">
    <property type="component" value="Unassembled WGS sequence"/>
</dbReference>
<dbReference type="InterPro" id="IPR050563">
    <property type="entry name" value="4-hydroxybenzoyl-CoA_TE"/>
</dbReference>
<evidence type="ECO:0000313" key="1">
    <source>
        <dbReference type="EMBL" id="KRU21820.1"/>
    </source>
</evidence>
<dbReference type="PANTHER" id="PTHR31793">
    <property type="entry name" value="4-HYDROXYBENZOYL-COA THIOESTERASE FAMILY MEMBER"/>
    <property type="match status" value="1"/>
</dbReference>
<organism evidence="1 2">
    <name type="scientific">Psychrobacter piscatorii</name>
    <dbReference type="NCBI Taxonomy" id="554343"/>
    <lineage>
        <taxon>Bacteria</taxon>
        <taxon>Pseudomonadati</taxon>
        <taxon>Pseudomonadota</taxon>
        <taxon>Gammaproteobacteria</taxon>
        <taxon>Moraxellales</taxon>
        <taxon>Moraxellaceae</taxon>
        <taxon>Psychrobacter</taxon>
    </lineage>
</organism>
<dbReference type="RefSeq" id="WP_058025406.1">
    <property type="nucleotide sequence ID" value="NZ_LNDJ01000093.1"/>
</dbReference>
<dbReference type="Gene3D" id="3.10.129.10">
    <property type="entry name" value="Hotdog Thioesterase"/>
    <property type="match status" value="1"/>
</dbReference>
<gene>
    <name evidence="1" type="ORF">AS194_10945</name>
</gene>
<dbReference type="CDD" id="cd00586">
    <property type="entry name" value="4HBT"/>
    <property type="match status" value="1"/>
</dbReference>
<dbReference type="SUPFAM" id="SSF54637">
    <property type="entry name" value="Thioesterase/thiol ester dehydrase-isomerase"/>
    <property type="match status" value="1"/>
</dbReference>
<sequence length="159" mass="18023">MEAAPTFPEIQEAVTSDDSHPLHDFTVIYPQQVEWGDMDSFGHVNNVVYYEYAQNARIYYNRRLGLFNEQTSSVMAASSCRYLKSVAYPDELWIGVKIKKIGNSSLIHEYTYYSTVQKTVVAIGESVLVYLDKLSGQKKPINESQKEAIAALENIDQEA</sequence>
<keyword evidence="2" id="KW-1185">Reference proteome</keyword>
<name>A0A0T6DPC8_9GAMM</name>
<dbReference type="GO" id="GO:0047617">
    <property type="term" value="F:fatty acyl-CoA hydrolase activity"/>
    <property type="evidence" value="ECO:0007669"/>
    <property type="project" value="TreeGrafter"/>
</dbReference>
<comment type="caution">
    <text evidence="1">The sequence shown here is derived from an EMBL/GenBank/DDBJ whole genome shotgun (WGS) entry which is preliminary data.</text>
</comment>
<protein>
    <submittedName>
        <fullName evidence="1">Thioesterase</fullName>
    </submittedName>
</protein>
<dbReference type="PANTHER" id="PTHR31793:SF39">
    <property type="entry name" value="THIOESTERASE_THIOL ESTER DEHYDRASE-ISOMERASE"/>
    <property type="match status" value="1"/>
</dbReference>
<accession>A0A0T6DPC8</accession>
<dbReference type="InterPro" id="IPR029069">
    <property type="entry name" value="HotDog_dom_sf"/>
</dbReference>
<evidence type="ECO:0000313" key="2">
    <source>
        <dbReference type="Proteomes" id="UP000051202"/>
    </source>
</evidence>
<proteinExistence type="predicted"/>
<reference evidence="1 2" key="1">
    <citation type="submission" date="2015-11" db="EMBL/GenBank/DDBJ databases">
        <title>Permanent draft genome of Psychrobacter piscatorii LQ58.</title>
        <authorList>
            <person name="Zhou M."/>
            <person name="Dong B."/>
            <person name="Liu Q."/>
        </authorList>
    </citation>
    <scope>NUCLEOTIDE SEQUENCE [LARGE SCALE GENOMIC DNA]</scope>
    <source>
        <strain evidence="1 2">LQ58</strain>
    </source>
</reference>